<dbReference type="EMBL" id="JACHMH010000001">
    <property type="protein sequence ID" value="MBB4682471.1"/>
    <property type="molecule type" value="Genomic_DNA"/>
</dbReference>
<dbReference type="InterPro" id="IPR016032">
    <property type="entry name" value="Sig_transdc_resp-reg_C-effctor"/>
</dbReference>
<evidence type="ECO:0000256" key="2">
    <source>
        <dbReference type="ARBA" id="ARBA00022840"/>
    </source>
</evidence>
<dbReference type="RefSeq" id="WP_185009807.1">
    <property type="nucleotide sequence ID" value="NZ_JACHMH010000001.1"/>
</dbReference>
<protein>
    <submittedName>
        <fullName evidence="4">DNA-binding NarL/FixJ family response regulator</fullName>
    </submittedName>
</protein>
<dbReference type="GO" id="GO:0005737">
    <property type="term" value="C:cytoplasm"/>
    <property type="evidence" value="ECO:0007669"/>
    <property type="project" value="TreeGrafter"/>
</dbReference>
<evidence type="ECO:0000313" key="4">
    <source>
        <dbReference type="EMBL" id="MBB4682471.1"/>
    </source>
</evidence>
<dbReference type="GO" id="GO:0004016">
    <property type="term" value="F:adenylate cyclase activity"/>
    <property type="evidence" value="ECO:0007669"/>
    <property type="project" value="TreeGrafter"/>
</dbReference>
<dbReference type="PRINTS" id="PR00038">
    <property type="entry name" value="HTHLUXR"/>
</dbReference>
<dbReference type="AlphaFoldDB" id="A0A7W7CMJ0"/>
<dbReference type="PROSITE" id="PS00622">
    <property type="entry name" value="HTH_LUXR_1"/>
    <property type="match status" value="1"/>
</dbReference>
<comment type="caution">
    <text evidence="4">The sequence shown here is derived from an EMBL/GenBank/DDBJ whole genome shotgun (WGS) entry which is preliminary data.</text>
</comment>
<keyword evidence="4" id="KW-0238">DNA-binding</keyword>
<dbReference type="SUPFAM" id="SSF52540">
    <property type="entry name" value="P-loop containing nucleoside triphosphate hydrolases"/>
    <property type="match status" value="1"/>
</dbReference>
<dbReference type="PANTHER" id="PTHR16305">
    <property type="entry name" value="TESTICULAR SOLUBLE ADENYLYL CYCLASE"/>
    <property type="match status" value="1"/>
</dbReference>
<reference evidence="4 5" key="1">
    <citation type="submission" date="2020-08" db="EMBL/GenBank/DDBJ databases">
        <title>Sequencing the genomes of 1000 actinobacteria strains.</title>
        <authorList>
            <person name="Klenk H.-P."/>
        </authorList>
    </citation>
    <scope>NUCLEOTIDE SEQUENCE [LARGE SCALE GENOMIC DNA]</scope>
    <source>
        <strain evidence="4 5">DSM 44230</strain>
    </source>
</reference>
<dbReference type="Proteomes" id="UP000533598">
    <property type="component" value="Unassembled WGS sequence"/>
</dbReference>
<dbReference type="Pfam" id="PF13191">
    <property type="entry name" value="AAA_16"/>
    <property type="match status" value="1"/>
</dbReference>
<proteinExistence type="predicted"/>
<dbReference type="PANTHER" id="PTHR16305:SF35">
    <property type="entry name" value="TRANSCRIPTIONAL ACTIVATOR DOMAIN"/>
    <property type="match status" value="1"/>
</dbReference>
<dbReference type="InterPro" id="IPR027417">
    <property type="entry name" value="P-loop_NTPase"/>
</dbReference>
<dbReference type="Gene3D" id="1.10.10.10">
    <property type="entry name" value="Winged helix-like DNA-binding domain superfamily/Winged helix DNA-binding domain"/>
    <property type="match status" value="1"/>
</dbReference>
<feature type="domain" description="HTH luxR-type" evidence="3">
    <location>
        <begin position="892"/>
        <end position="957"/>
    </location>
</feature>
<dbReference type="CDD" id="cd06170">
    <property type="entry name" value="LuxR_C_like"/>
    <property type="match status" value="1"/>
</dbReference>
<dbReference type="GO" id="GO:0003677">
    <property type="term" value="F:DNA binding"/>
    <property type="evidence" value="ECO:0007669"/>
    <property type="project" value="UniProtKB-KW"/>
</dbReference>
<dbReference type="GO" id="GO:0005524">
    <property type="term" value="F:ATP binding"/>
    <property type="evidence" value="ECO:0007669"/>
    <property type="project" value="UniProtKB-KW"/>
</dbReference>
<dbReference type="GO" id="GO:0006355">
    <property type="term" value="P:regulation of DNA-templated transcription"/>
    <property type="evidence" value="ECO:0007669"/>
    <property type="project" value="InterPro"/>
</dbReference>
<evidence type="ECO:0000259" key="3">
    <source>
        <dbReference type="PROSITE" id="PS50043"/>
    </source>
</evidence>
<accession>A0A7W7CMJ0</accession>
<dbReference type="SUPFAM" id="SSF48452">
    <property type="entry name" value="TPR-like"/>
    <property type="match status" value="2"/>
</dbReference>
<sequence length="960" mass="103782">MPQVRVQPGRSAFVGRERELAELVSIVDGPPSARFRFVQIVGEPGIGKSRLLAELADAARDKGQEVLLGRASEFETCRPFGVFADALDDHFAALGPAWYERLGAVTVARCAAVFPAFGAVSQDNLGAERHVLHRAVRAALEAVVGRAGLVVVLDDLHWADVASLELLDHLVRRPGRGRLTFVVAHRPRQLSVAGHTMLARAMSDGHGHRLELGPLSQEATALLLGAEAGKARVAGLHRASQGNPFYLQALATVTDPVLWQQTPAELSEELPAHVRAALLSEVDRLSPLARLVVRGAAVAGEPVDAELVAVTSVLPVTQVRAALDEALAADVFRGGTGARAVEFRHPLLRHLVYDASPLSWRDGAHRRLAEVLHRRGAAPEARARHLELTARPGDTAAVEVLVEAARRVRFRAPATAARWLAAALGLVPAVSTEDRVELQVELADALTAAGRTEEGVEVLRRLIRGRRPGNSPAQTRAVVLWSTIERWLSQFRAVAPVLRAELATVDESDPVTAATLHHELAYVEHALGNQEVAEAHATAVARTPPVPEVRGLQASACGLLSYNRFQQRDIPAAAEWIDRSIADFDALTDEELAQHLLAIEHSHWAGLFQGRYPDTVRQARRILALAGGSGHHLVVLRSQLRAATALYMLGELVEAEQFAEEAIEVATLVGQPFELALSLLLTSEIAGDRGDLDRSVRLAEEVVELARKHELRSMGPAVFQLAEARRISGRPVDLAADFAELSYEHPSRRVWELPSFQLEQLVAHATALGDFHYAEQALKHCQGLAHELLRGSTGHALLSEALFLLARKESDRAAELARAAMTSFAADGLPFNVGKAHFTLGAALAEAGQRAQALAELDRAIVLFTECGAGRWVEQTVKLQRKQGRRVPKAAPRVSPGELTVRETEIAELISQGFPNKAIAERLVLSERTVTTHVSNILAKTGLTSRTALAAHVLRAANGE</sequence>
<keyword evidence="5" id="KW-1185">Reference proteome</keyword>
<keyword evidence="1" id="KW-0547">Nucleotide-binding</keyword>
<dbReference type="Gene3D" id="1.25.40.10">
    <property type="entry name" value="Tetratricopeptide repeat domain"/>
    <property type="match status" value="1"/>
</dbReference>
<dbReference type="Gene3D" id="3.40.50.300">
    <property type="entry name" value="P-loop containing nucleotide triphosphate hydrolases"/>
    <property type="match status" value="1"/>
</dbReference>
<dbReference type="Pfam" id="PF00196">
    <property type="entry name" value="GerE"/>
    <property type="match status" value="1"/>
</dbReference>
<evidence type="ECO:0000256" key="1">
    <source>
        <dbReference type="ARBA" id="ARBA00022741"/>
    </source>
</evidence>
<dbReference type="InterPro" id="IPR000792">
    <property type="entry name" value="Tscrpt_reg_LuxR_C"/>
</dbReference>
<dbReference type="InterPro" id="IPR041664">
    <property type="entry name" value="AAA_16"/>
</dbReference>
<gene>
    <name evidence="4" type="ORF">HNR67_008589</name>
</gene>
<keyword evidence="2" id="KW-0067">ATP-binding</keyword>
<evidence type="ECO:0000313" key="5">
    <source>
        <dbReference type="Proteomes" id="UP000533598"/>
    </source>
</evidence>
<organism evidence="4 5">
    <name type="scientific">Crossiella cryophila</name>
    <dbReference type="NCBI Taxonomy" id="43355"/>
    <lineage>
        <taxon>Bacteria</taxon>
        <taxon>Bacillati</taxon>
        <taxon>Actinomycetota</taxon>
        <taxon>Actinomycetes</taxon>
        <taxon>Pseudonocardiales</taxon>
        <taxon>Pseudonocardiaceae</taxon>
        <taxon>Crossiella</taxon>
    </lineage>
</organism>
<dbReference type="PROSITE" id="PS50043">
    <property type="entry name" value="HTH_LUXR_2"/>
    <property type="match status" value="1"/>
</dbReference>
<dbReference type="SMART" id="SM00421">
    <property type="entry name" value="HTH_LUXR"/>
    <property type="match status" value="1"/>
</dbReference>
<dbReference type="SUPFAM" id="SSF46894">
    <property type="entry name" value="C-terminal effector domain of the bipartite response regulators"/>
    <property type="match status" value="1"/>
</dbReference>
<name>A0A7W7CMJ0_9PSEU</name>
<dbReference type="InterPro" id="IPR011990">
    <property type="entry name" value="TPR-like_helical_dom_sf"/>
</dbReference>
<dbReference type="InterPro" id="IPR036388">
    <property type="entry name" value="WH-like_DNA-bd_sf"/>
</dbReference>